<dbReference type="InterPro" id="IPR036098">
    <property type="entry name" value="Thymidylate_synthase_ThyX_sf"/>
</dbReference>
<evidence type="ECO:0000313" key="2">
    <source>
        <dbReference type="Proteomes" id="UP000321419"/>
    </source>
</evidence>
<proteinExistence type="predicted"/>
<gene>
    <name evidence="1" type="ORF">PES01_10460</name>
</gene>
<accession>A0A510XUB3</accession>
<reference evidence="1 2" key="1">
    <citation type="submission" date="2019-07" db="EMBL/GenBank/DDBJ databases">
        <title>Whole genome shotgun sequence of Pseudoalteromonas espejiana NBRC 102222.</title>
        <authorList>
            <person name="Hosoyama A."/>
            <person name="Uohara A."/>
            <person name="Ohji S."/>
            <person name="Ichikawa N."/>
        </authorList>
    </citation>
    <scope>NUCLEOTIDE SEQUENCE [LARGE SCALE GENOMIC DNA]</scope>
    <source>
        <strain evidence="1 2">NBRC 102222</strain>
    </source>
</reference>
<dbReference type="GO" id="GO:0050660">
    <property type="term" value="F:flavin adenine dinucleotide binding"/>
    <property type="evidence" value="ECO:0007669"/>
    <property type="project" value="InterPro"/>
</dbReference>
<dbReference type="SUPFAM" id="SSF69796">
    <property type="entry name" value="Thymidylate synthase-complementing protein Thy1"/>
    <property type="match status" value="1"/>
</dbReference>
<organism evidence="1 2">
    <name type="scientific">Pseudoalteromonas espejiana</name>
    <dbReference type="NCBI Taxonomy" id="28107"/>
    <lineage>
        <taxon>Bacteria</taxon>
        <taxon>Pseudomonadati</taxon>
        <taxon>Pseudomonadota</taxon>
        <taxon>Gammaproteobacteria</taxon>
        <taxon>Alteromonadales</taxon>
        <taxon>Pseudoalteromonadaceae</taxon>
        <taxon>Pseudoalteromonas</taxon>
    </lineage>
</organism>
<dbReference type="Proteomes" id="UP000321419">
    <property type="component" value="Unassembled WGS sequence"/>
</dbReference>
<comment type="caution">
    <text evidence="1">The sequence shown here is derived from an EMBL/GenBank/DDBJ whole genome shotgun (WGS) entry which is preliminary data.</text>
</comment>
<name>A0A510XUB3_9GAMM</name>
<dbReference type="AlphaFoldDB" id="A0A510XUB3"/>
<evidence type="ECO:0000313" key="1">
    <source>
        <dbReference type="EMBL" id="GEK54201.1"/>
    </source>
</evidence>
<sequence>MFHWGMEKVKLHKQVSNRILETFQTMKVVVTSTEWANFLWLRDHKDAQPEIRELARKISTALNNSVPVELGYQEWHLPYITDEMRECYELQELLIISVSCCAQVSYRTLDMSLDKALRIFESLTSGDRVHASPFEHQATPIPNYHKLTKAKAKRIGVTHFDVDGGRWSGNFRGWIQHRQLIKGHVVCQ</sequence>
<dbReference type="GO" id="GO:0006231">
    <property type="term" value="P:dTMP biosynthetic process"/>
    <property type="evidence" value="ECO:0007669"/>
    <property type="project" value="InterPro"/>
</dbReference>
<protein>
    <submittedName>
        <fullName evidence="1">Uncharacterized protein</fullName>
    </submittedName>
</protein>
<dbReference type="Gene3D" id="3.30.1360.170">
    <property type="match status" value="1"/>
</dbReference>
<keyword evidence="2" id="KW-1185">Reference proteome</keyword>
<dbReference type="EMBL" id="BJUM01000008">
    <property type="protein sequence ID" value="GEK54201.1"/>
    <property type="molecule type" value="Genomic_DNA"/>
</dbReference>
<dbReference type="GO" id="GO:0050797">
    <property type="term" value="F:thymidylate synthase (FAD) activity"/>
    <property type="evidence" value="ECO:0007669"/>
    <property type="project" value="InterPro"/>
</dbReference>